<name>X1BVN8_9ZZZZ</name>
<dbReference type="EMBL" id="BART01019360">
    <property type="protein sequence ID" value="GAG85207.1"/>
    <property type="molecule type" value="Genomic_DNA"/>
</dbReference>
<dbReference type="GO" id="GO:0003916">
    <property type="term" value="F:DNA topoisomerase activity"/>
    <property type="evidence" value="ECO:0007669"/>
    <property type="project" value="InterPro"/>
</dbReference>
<protein>
    <recommendedName>
        <fullName evidence="1">DNA topoisomerase type IA zn finger domain-containing protein</fullName>
    </recommendedName>
</protein>
<feature type="domain" description="DNA topoisomerase type IA zn finger" evidence="1">
    <location>
        <begin position="2"/>
        <end position="28"/>
    </location>
</feature>
<dbReference type="InterPro" id="IPR013498">
    <property type="entry name" value="Topo_IA_Znf"/>
</dbReference>
<feature type="non-terminal residue" evidence="2">
    <location>
        <position position="1"/>
    </location>
</feature>
<dbReference type="GO" id="GO:0005694">
    <property type="term" value="C:chromosome"/>
    <property type="evidence" value="ECO:0007669"/>
    <property type="project" value="InterPro"/>
</dbReference>
<dbReference type="AlphaFoldDB" id="X1BVN8"/>
<gene>
    <name evidence="2" type="ORF">S01H4_36256</name>
</gene>
<evidence type="ECO:0000313" key="2">
    <source>
        <dbReference type="EMBL" id="GAG85207.1"/>
    </source>
</evidence>
<reference evidence="2" key="1">
    <citation type="journal article" date="2014" name="Front. Microbiol.">
        <title>High frequency of phylogenetically diverse reductive dehalogenase-homologous genes in deep subseafloor sedimentary metagenomes.</title>
        <authorList>
            <person name="Kawai M."/>
            <person name="Futagami T."/>
            <person name="Toyoda A."/>
            <person name="Takaki Y."/>
            <person name="Nishi S."/>
            <person name="Hori S."/>
            <person name="Arai W."/>
            <person name="Tsubouchi T."/>
            <person name="Morono Y."/>
            <person name="Uchiyama I."/>
            <person name="Ito T."/>
            <person name="Fujiyama A."/>
            <person name="Inagaki F."/>
            <person name="Takami H."/>
        </authorList>
    </citation>
    <scope>NUCLEOTIDE SEQUENCE</scope>
    <source>
        <strain evidence="2">Expedition CK06-06</strain>
    </source>
</reference>
<accession>X1BVN8</accession>
<organism evidence="2">
    <name type="scientific">marine sediment metagenome</name>
    <dbReference type="NCBI Taxonomy" id="412755"/>
    <lineage>
        <taxon>unclassified sequences</taxon>
        <taxon>metagenomes</taxon>
        <taxon>ecological metagenomes</taxon>
    </lineage>
</organism>
<sequence length="29" mass="3438">LIERKNRKDNSSFLGCSKYPKCRYSESVE</sequence>
<comment type="caution">
    <text evidence="2">The sequence shown here is derived from an EMBL/GenBank/DDBJ whole genome shotgun (WGS) entry which is preliminary data.</text>
</comment>
<evidence type="ECO:0000259" key="1">
    <source>
        <dbReference type="Pfam" id="PF01396"/>
    </source>
</evidence>
<proteinExistence type="predicted"/>
<dbReference type="Pfam" id="PF01396">
    <property type="entry name" value="Zn_ribbon_Top1"/>
    <property type="match status" value="1"/>
</dbReference>
<dbReference type="GO" id="GO:0003677">
    <property type="term" value="F:DNA binding"/>
    <property type="evidence" value="ECO:0007669"/>
    <property type="project" value="InterPro"/>
</dbReference>
<dbReference type="GO" id="GO:0006265">
    <property type="term" value="P:DNA topological change"/>
    <property type="evidence" value="ECO:0007669"/>
    <property type="project" value="InterPro"/>
</dbReference>
<dbReference type="Gene3D" id="3.30.65.10">
    <property type="entry name" value="Bacterial Topoisomerase I, domain 1"/>
    <property type="match status" value="1"/>
</dbReference>